<dbReference type="CDD" id="cd00190">
    <property type="entry name" value="Tryp_SPc"/>
    <property type="match status" value="1"/>
</dbReference>
<dbReference type="GO" id="GO:0004252">
    <property type="term" value="F:serine-type endopeptidase activity"/>
    <property type="evidence" value="ECO:0007669"/>
    <property type="project" value="InterPro"/>
</dbReference>
<dbReference type="Gene3D" id="2.40.10.10">
    <property type="entry name" value="Trypsin-like serine proteases"/>
    <property type="match status" value="2"/>
</dbReference>
<dbReference type="PANTHER" id="PTHR24260">
    <property type="match status" value="1"/>
</dbReference>
<evidence type="ECO:0000313" key="3">
    <source>
        <dbReference type="Proteomes" id="UP000838756"/>
    </source>
</evidence>
<sequence>MFMKACKVYESALGQQSKNDDLGPINAALVGPGQGDEMTSIGIISTFVTSSLSVCSVSTTGSEGRFYREEAGKKLSRFNRRRASVKIHTTMIKWFLFVLITGVWCESDYYVVGPLFSTFPCKDSNDITIWFEAGLQQKDNNRYYVYVGKTLPADSKMTVIFDSPVNLTLTIKTDQYLRVSLTRSTGYAFYFYAPHAGMGFIIKGTEPGVTPYLTSLSINNEEYCNEPKQGFLEQFAARSIVKNTGVCGKRAIDHSELIVNGAATKPGDWPWHAAIYRLDGSTMKYICGGTLISKNYVLTALLKLKTEVVFNDYIQPACLLRTDDRKKLSTDLMNGTIVGWGYDSTDALSQTLRQATMPIVAEATCLRTNSYYLEVLSENSFCAGYHNGTSACNGDSGSAFQVFIPSDYPDNTKNLTGTWHVKGIVSNTMARSDRSICDPDEYVVFTDVEKFVDWIEKYLEE</sequence>
<dbReference type="GO" id="GO:0006508">
    <property type="term" value="P:proteolysis"/>
    <property type="evidence" value="ECO:0007669"/>
    <property type="project" value="InterPro"/>
</dbReference>
<keyword evidence="3" id="KW-1185">Reference proteome</keyword>
<proteinExistence type="predicted"/>
<dbReference type="InterPro" id="IPR043504">
    <property type="entry name" value="Peptidase_S1_PA_chymotrypsin"/>
</dbReference>
<protein>
    <submittedName>
        <fullName evidence="2">Jg17029 protein</fullName>
    </submittedName>
</protein>
<evidence type="ECO:0000313" key="2">
    <source>
        <dbReference type="EMBL" id="CAH2229280.1"/>
    </source>
</evidence>
<dbReference type="SMART" id="SM00020">
    <property type="entry name" value="Tryp_SPc"/>
    <property type="match status" value="1"/>
</dbReference>
<dbReference type="PROSITE" id="PS50240">
    <property type="entry name" value="TRYPSIN_DOM"/>
    <property type="match status" value="1"/>
</dbReference>
<reference evidence="2" key="1">
    <citation type="submission" date="2022-03" db="EMBL/GenBank/DDBJ databases">
        <authorList>
            <person name="Lindestad O."/>
        </authorList>
    </citation>
    <scope>NUCLEOTIDE SEQUENCE</scope>
</reference>
<feature type="domain" description="Peptidase S1" evidence="1">
    <location>
        <begin position="258"/>
        <end position="460"/>
    </location>
</feature>
<dbReference type="Proteomes" id="UP000838756">
    <property type="component" value="Unassembled WGS sequence"/>
</dbReference>
<dbReference type="PROSITE" id="PS00135">
    <property type="entry name" value="TRYPSIN_SER"/>
    <property type="match status" value="1"/>
</dbReference>
<comment type="caution">
    <text evidence="2">The sequence shown here is derived from an EMBL/GenBank/DDBJ whole genome shotgun (WGS) entry which is preliminary data.</text>
</comment>
<dbReference type="SUPFAM" id="SSF50494">
    <property type="entry name" value="Trypsin-like serine proteases"/>
    <property type="match status" value="1"/>
</dbReference>
<dbReference type="EMBL" id="CAKXAJ010024711">
    <property type="protein sequence ID" value="CAH2229280.1"/>
    <property type="molecule type" value="Genomic_DNA"/>
</dbReference>
<dbReference type="AlphaFoldDB" id="A0A8S4R0H6"/>
<accession>A0A8S4R0H6</accession>
<dbReference type="InterPro" id="IPR033116">
    <property type="entry name" value="TRYPSIN_SER"/>
</dbReference>
<dbReference type="OrthoDB" id="6147874at2759"/>
<dbReference type="InterPro" id="IPR051333">
    <property type="entry name" value="CLIP_Serine_Protease"/>
</dbReference>
<dbReference type="PANTHER" id="PTHR24260:SF136">
    <property type="entry name" value="GH08193P-RELATED"/>
    <property type="match status" value="1"/>
</dbReference>
<evidence type="ECO:0000259" key="1">
    <source>
        <dbReference type="PROSITE" id="PS50240"/>
    </source>
</evidence>
<dbReference type="InterPro" id="IPR009003">
    <property type="entry name" value="Peptidase_S1_PA"/>
</dbReference>
<dbReference type="Pfam" id="PF00089">
    <property type="entry name" value="Trypsin"/>
    <property type="match status" value="1"/>
</dbReference>
<gene>
    <name evidence="2" type="primary">jg17029</name>
    <name evidence="2" type="ORF">PAEG_LOCUS8762</name>
</gene>
<name>A0A8S4R0H6_9NEOP</name>
<dbReference type="InterPro" id="IPR001254">
    <property type="entry name" value="Trypsin_dom"/>
</dbReference>
<organism evidence="2 3">
    <name type="scientific">Pararge aegeria aegeria</name>
    <dbReference type="NCBI Taxonomy" id="348720"/>
    <lineage>
        <taxon>Eukaryota</taxon>
        <taxon>Metazoa</taxon>
        <taxon>Ecdysozoa</taxon>
        <taxon>Arthropoda</taxon>
        <taxon>Hexapoda</taxon>
        <taxon>Insecta</taxon>
        <taxon>Pterygota</taxon>
        <taxon>Neoptera</taxon>
        <taxon>Endopterygota</taxon>
        <taxon>Lepidoptera</taxon>
        <taxon>Glossata</taxon>
        <taxon>Ditrysia</taxon>
        <taxon>Papilionoidea</taxon>
        <taxon>Nymphalidae</taxon>
        <taxon>Satyrinae</taxon>
        <taxon>Satyrini</taxon>
        <taxon>Parargina</taxon>
        <taxon>Pararge</taxon>
    </lineage>
</organism>